<evidence type="ECO:0008006" key="7">
    <source>
        <dbReference type="Google" id="ProtNLM"/>
    </source>
</evidence>
<accession>A0ABD1JHJ7</accession>
<evidence type="ECO:0000256" key="1">
    <source>
        <dbReference type="ARBA" id="ARBA00004496"/>
    </source>
</evidence>
<dbReference type="PANTHER" id="PTHR21331:SF2">
    <property type="entry name" value="BRCA1-ASSOCIATED ATM ACTIVATOR 1"/>
    <property type="match status" value="1"/>
</dbReference>
<organism evidence="5 6">
    <name type="scientific">Coilia grayii</name>
    <name type="common">Gray's grenadier anchovy</name>
    <dbReference type="NCBI Taxonomy" id="363190"/>
    <lineage>
        <taxon>Eukaryota</taxon>
        <taxon>Metazoa</taxon>
        <taxon>Chordata</taxon>
        <taxon>Craniata</taxon>
        <taxon>Vertebrata</taxon>
        <taxon>Euteleostomi</taxon>
        <taxon>Actinopterygii</taxon>
        <taxon>Neopterygii</taxon>
        <taxon>Teleostei</taxon>
        <taxon>Clupei</taxon>
        <taxon>Clupeiformes</taxon>
        <taxon>Clupeoidei</taxon>
        <taxon>Engraulidae</taxon>
        <taxon>Coilinae</taxon>
        <taxon>Coilia</taxon>
    </lineage>
</organism>
<evidence type="ECO:0000256" key="4">
    <source>
        <dbReference type="SAM" id="MobiDB-lite"/>
    </source>
</evidence>
<evidence type="ECO:0000313" key="5">
    <source>
        <dbReference type="EMBL" id="KAL2086632.1"/>
    </source>
</evidence>
<dbReference type="EMBL" id="JBHFQA010000015">
    <property type="protein sequence ID" value="KAL2086632.1"/>
    <property type="molecule type" value="Genomic_DNA"/>
</dbReference>
<comment type="subcellular location">
    <subcellularLocation>
        <location evidence="1">Cytoplasm</location>
    </subcellularLocation>
</comment>
<dbReference type="Proteomes" id="UP001591681">
    <property type="component" value="Unassembled WGS sequence"/>
</dbReference>
<gene>
    <name evidence="5" type="ORF">ACEWY4_017691</name>
</gene>
<dbReference type="AlphaFoldDB" id="A0ABD1JHJ7"/>
<keyword evidence="6" id="KW-1185">Reference proteome</keyword>
<keyword evidence="2" id="KW-0963">Cytoplasm</keyword>
<dbReference type="InterPro" id="IPR016024">
    <property type="entry name" value="ARM-type_fold"/>
</dbReference>
<comment type="caution">
    <text evidence="5">The sequence shown here is derived from an EMBL/GenBank/DDBJ whole genome shotgun (WGS) entry which is preliminary data.</text>
</comment>
<protein>
    <recommendedName>
        <fullName evidence="7">BRCA1-associated ATM activator 1</fullName>
    </recommendedName>
</protein>
<dbReference type="PANTHER" id="PTHR21331">
    <property type="entry name" value="BRCA1-ASSOCIATED ATM ACTIVATOR 1"/>
    <property type="match status" value="1"/>
</dbReference>
<dbReference type="InterPro" id="IPR011989">
    <property type="entry name" value="ARM-like"/>
</dbReference>
<dbReference type="InterPro" id="IPR038904">
    <property type="entry name" value="BRAT1"/>
</dbReference>
<sequence>MDNDCIALLPGVLTFLADPKQSLPDDTCLEKLLDWLVSIVKEDDDRNLLDKQPSLLEFLSGMFDSKTADPIILSFALKLTGLLAATEKGFGRLDERGVVRGAFACEGGAVKVQWDEASVRCGWLLGLRGMLQHGQAMLFISESGLTRLILKLQCDRSLFVAAAANQLLAHILNFRHQPITQQTAKENGHDQPITDQAAEENGHGQPIMEQSAEKNGEDQPITGQTAEENEDDRPITEQTGHTVPECSAVTMEIVGHIEEALASHEHFRVLQALRLLALSLPGCGAPLLGSVWRAALHPLETLLEAGGTNNISLPVMEVLQAASTTELFDQSEARVEELMRATLRVDDPKIAIQCASAITRLQNCSETLKKMAVGIVLQPLEFITGSPLQSQQLDSETGDAEHFNHWQPVLSEQLSQKSMCISLLSLSLSSVAELSLSNSLFVDAPAQSVTGAVLQLLKVCLGQSPSPMAYNKSFLHLIGCSRVQRCGLDALISLSSCEGSQGLRKEVLDVLLQYLENPDSDPTVLQKALQALLKWICVQSPDSSDQTHFLAHNLFPALMKRVCDVHWEVRDSTLEFITQLTVNSKDCVALSSALWGSGIVSLLLACLDDSEGYVRASAVSALGQAVTAAHHQGELNANSPDSLTGDVLTRLVAILSDDTEGFPRRAVIKAFIGWQSAPRPLACLQHSLPGVLTLGIDDFDWEVKVHTLELAETLMDQTLSGCPTLAEALEKLHEHGTFCVLFKGLLDCDRPVAQKACQLLLKLREVMEVKGHEEEEGSTTGVDTPTFHLQSQQWGEDLLRKCKEGGVVVVGESDSSGEGRPEGDWPRGEVSLREVMSRLDLEGMREALTQSSDHAMASPRSLMEDILVAARQGDDNAVDCY</sequence>
<evidence type="ECO:0000256" key="2">
    <source>
        <dbReference type="ARBA" id="ARBA00022490"/>
    </source>
</evidence>
<name>A0ABD1JHJ7_9TELE</name>
<reference evidence="5 6" key="1">
    <citation type="submission" date="2024-09" db="EMBL/GenBank/DDBJ databases">
        <title>A chromosome-level genome assembly of Gray's grenadier anchovy, Coilia grayii.</title>
        <authorList>
            <person name="Fu Z."/>
        </authorList>
    </citation>
    <scope>NUCLEOTIDE SEQUENCE [LARGE SCALE GENOMIC DNA]</scope>
    <source>
        <strain evidence="5">G4</strain>
        <tissue evidence="5">Muscle</tissue>
    </source>
</reference>
<proteinExistence type="inferred from homology"/>
<evidence type="ECO:0000313" key="6">
    <source>
        <dbReference type="Proteomes" id="UP001591681"/>
    </source>
</evidence>
<dbReference type="SUPFAM" id="SSF48371">
    <property type="entry name" value="ARM repeat"/>
    <property type="match status" value="1"/>
</dbReference>
<feature type="region of interest" description="Disordered" evidence="4">
    <location>
        <begin position="182"/>
        <end position="243"/>
    </location>
</feature>
<evidence type="ECO:0000256" key="3">
    <source>
        <dbReference type="ARBA" id="ARBA00061308"/>
    </source>
</evidence>
<comment type="similarity">
    <text evidence="3">Belongs to the BRAT1 family.</text>
</comment>
<dbReference type="Gene3D" id="1.25.10.10">
    <property type="entry name" value="Leucine-rich Repeat Variant"/>
    <property type="match status" value="1"/>
</dbReference>
<dbReference type="GO" id="GO:0005737">
    <property type="term" value="C:cytoplasm"/>
    <property type="evidence" value="ECO:0007669"/>
    <property type="project" value="UniProtKB-SubCell"/>
</dbReference>